<sequence>MPQTHHPNFSKKKRPNWKKRWASPQTAPHQITKKPLMFLIYGRTGWIGSLPGKLCHSQGIDFTYAAGRLQDRASLEDHIAAAKPIHVFNAAGVTGHPGVDWCESHMVDTIQTNVVVTLTLADVCGEKGLILINCHGLYIRV</sequence>
<feature type="region of interest" description="Disordered" evidence="1">
    <location>
        <begin position="1"/>
        <end position="27"/>
    </location>
</feature>
<evidence type="ECO:0000259" key="2">
    <source>
        <dbReference type="Pfam" id="PF01370"/>
    </source>
</evidence>
<dbReference type="EMBL" id="GGEC01000317">
    <property type="protein sequence ID" value="MBW80800.1"/>
    <property type="molecule type" value="Transcribed_RNA"/>
</dbReference>
<dbReference type="Gene3D" id="3.40.50.720">
    <property type="entry name" value="NAD(P)-binding Rossmann-like Domain"/>
    <property type="match status" value="1"/>
</dbReference>
<dbReference type="SUPFAM" id="SSF51735">
    <property type="entry name" value="NAD(P)-binding Rossmann-fold domains"/>
    <property type="match status" value="1"/>
</dbReference>
<proteinExistence type="predicted"/>
<dbReference type="InterPro" id="IPR005913">
    <property type="entry name" value="dTDP_dehydrorham_reduct"/>
</dbReference>
<dbReference type="GO" id="GO:0048269">
    <property type="term" value="C:methionine adenosyltransferase complex"/>
    <property type="evidence" value="ECO:0007669"/>
    <property type="project" value="TreeGrafter"/>
</dbReference>
<dbReference type="AlphaFoldDB" id="A0A2P2IHU7"/>
<dbReference type="PANTHER" id="PTHR10491">
    <property type="entry name" value="DTDP-4-DEHYDRORHAMNOSE REDUCTASE"/>
    <property type="match status" value="1"/>
</dbReference>
<name>A0A2P2IHU7_RHIMU</name>
<dbReference type="GO" id="GO:0006556">
    <property type="term" value="P:S-adenosylmethionine biosynthetic process"/>
    <property type="evidence" value="ECO:0007669"/>
    <property type="project" value="TreeGrafter"/>
</dbReference>
<protein>
    <recommendedName>
        <fullName evidence="2">NAD-dependent epimerase/dehydratase domain-containing protein</fullName>
    </recommendedName>
</protein>
<dbReference type="InterPro" id="IPR036291">
    <property type="entry name" value="NAD(P)-bd_dom_sf"/>
</dbReference>
<dbReference type="GO" id="GO:0048270">
    <property type="term" value="F:methionine adenosyltransferase regulator activity"/>
    <property type="evidence" value="ECO:0007669"/>
    <property type="project" value="TreeGrafter"/>
</dbReference>
<evidence type="ECO:0000313" key="3">
    <source>
        <dbReference type="EMBL" id="MBW80800.1"/>
    </source>
</evidence>
<feature type="domain" description="NAD-dependent epimerase/dehydratase" evidence="2">
    <location>
        <begin position="39"/>
        <end position="129"/>
    </location>
</feature>
<accession>A0A2P2IHU7</accession>
<evidence type="ECO:0000256" key="1">
    <source>
        <dbReference type="SAM" id="MobiDB-lite"/>
    </source>
</evidence>
<organism evidence="3">
    <name type="scientific">Rhizophora mucronata</name>
    <name type="common">Asiatic mangrove</name>
    <dbReference type="NCBI Taxonomy" id="61149"/>
    <lineage>
        <taxon>Eukaryota</taxon>
        <taxon>Viridiplantae</taxon>
        <taxon>Streptophyta</taxon>
        <taxon>Embryophyta</taxon>
        <taxon>Tracheophyta</taxon>
        <taxon>Spermatophyta</taxon>
        <taxon>Magnoliopsida</taxon>
        <taxon>eudicotyledons</taxon>
        <taxon>Gunneridae</taxon>
        <taxon>Pentapetalae</taxon>
        <taxon>rosids</taxon>
        <taxon>fabids</taxon>
        <taxon>Malpighiales</taxon>
        <taxon>Rhizophoraceae</taxon>
        <taxon>Rhizophora</taxon>
    </lineage>
</organism>
<dbReference type="InterPro" id="IPR001509">
    <property type="entry name" value="Epimerase_deHydtase"/>
</dbReference>
<dbReference type="Pfam" id="PF01370">
    <property type="entry name" value="Epimerase"/>
    <property type="match status" value="1"/>
</dbReference>
<reference evidence="3" key="1">
    <citation type="submission" date="2018-02" db="EMBL/GenBank/DDBJ databases">
        <title>Rhizophora mucronata_Transcriptome.</title>
        <authorList>
            <person name="Meera S.P."/>
            <person name="Sreeshan A."/>
            <person name="Augustine A."/>
        </authorList>
    </citation>
    <scope>NUCLEOTIDE SEQUENCE</scope>
    <source>
        <tissue evidence="3">Leaf</tissue>
    </source>
</reference>
<feature type="compositionally biased region" description="Basic residues" evidence="1">
    <location>
        <begin position="8"/>
        <end position="21"/>
    </location>
</feature>
<dbReference type="PANTHER" id="PTHR10491:SF4">
    <property type="entry name" value="METHIONINE ADENOSYLTRANSFERASE 2 SUBUNIT BETA"/>
    <property type="match status" value="1"/>
</dbReference>